<dbReference type="PANTHER" id="PTHR43640:SF1">
    <property type="entry name" value="THIOREDOXIN-DEPENDENT PEROXIREDOXIN"/>
    <property type="match status" value="1"/>
</dbReference>
<evidence type="ECO:0000313" key="4">
    <source>
        <dbReference type="Proteomes" id="UP000477311"/>
    </source>
</evidence>
<dbReference type="PANTHER" id="PTHR43640">
    <property type="entry name" value="OS07G0260300 PROTEIN"/>
    <property type="match status" value="1"/>
</dbReference>
<evidence type="ECO:0000259" key="2">
    <source>
        <dbReference type="PROSITE" id="PS51352"/>
    </source>
</evidence>
<accession>A0A6M1S4M5</accession>
<keyword evidence="4" id="KW-1185">Reference proteome</keyword>
<protein>
    <submittedName>
        <fullName evidence="3">Redoxin domain-containing protein</fullName>
    </submittedName>
</protein>
<reference evidence="3 4" key="1">
    <citation type="submission" date="2020-02" db="EMBL/GenBank/DDBJ databases">
        <title>Draft genome sequence of Limisphaera ngatamarikiensis NGM72.4T, a thermophilic Verrucomicrobia grouped in subdivision 3.</title>
        <authorList>
            <person name="Carere C.R."/>
            <person name="Steen J."/>
            <person name="Hugenholtz P."/>
            <person name="Stott M.B."/>
        </authorList>
    </citation>
    <scope>NUCLEOTIDE SEQUENCE [LARGE SCALE GENOMIC DNA]</scope>
    <source>
        <strain evidence="3 4">NGM72.4</strain>
    </source>
</reference>
<dbReference type="EMBL" id="JAAKYA010000082">
    <property type="protein sequence ID" value="NGO40230.1"/>
    <property type="molecule type" value="Genomic_DNA"/>
</dbReference>
<dbReference type="Gene3D" id="3.40.30.10">
    <property type="entry name" value="Glutaredoxin"/>
    <property type="match status" value="1"/>
</dbReference>
<keyword evidence="1" id="KW-0732">Signal</keyword>
<feature type="domain" description="Thioredoxin" evidence="2">
    <location>
        <begin position="21"/>
        <end position="179"/>
    </location>
</feature>
<sequence>MKRILTALCLSGYVAVAWAAAEVGKPTPDFTATDITGKTHRLSDYKGKIVVLESYNYNCPFVRKHYKPGAMQELQAELTQKGVVWFVVNSVHPGHGDYRTREAAQKEWNELGIKATAWLDDSSGAIGKAYGMRTTPHMFVIDKDGTLVYEGAIDDQPSSSGDPRKARNYVREVVNKLLAGEKPEVTQTRPYGCSVKYAD</sequence>
<dbReference type="Pfam" id="PF08534">
    <property type="entry name" value="Redoxin"/>
    <property type="match status" value="1"/>
</dbReference>
<gene>
    <name evidence="3" type="ORF">G4L39_12620</name>
</gene>
<dbReference type="RefSeq" id="WP_165108603.1">
    <property type="nucleotide sequence ID" value="NZ_JAAKYA010000082.1"/>
</dbReference>
<dbReference type="SUPFAM" id="SSF52833">
    <property type="entry name" value="Thioredoxin-like"/>
    <property type="match status" value="1"/>
</dbReference>
<dbReference type="InterPro" id="IPR013740">
    <property type="entry name" value="Redoxin"/>
</dbReference>
<dbReference type="GO" id="GO:0016491">
    <property type="term" value="F:oxidoreductase activity"/>
    <property type="evidence" value="ECO:0007669"/>
    <property type="project" value="InterPro"/>
</dbReference>
<feature type="chain" id="PRO_5026966336" evidence="1">
    <location>
        <begin position="20"/>
        <end position="199"/>
    </location>
</feature>
<dbReference type="InterPro" id="IPR047262">
    <property type="entry name" value="PRX-like1"/>
</dbReference>
<name>A0A6M1S4M5_9BACT</name>
<dbReference type="AlphaFoldDB" id="A0A6M1S4M5"/>
<dbReference type="InterPro" id="IPR036249">
    <property type="entry name" value="Thioredoxin-like_sf"/>
</dbReference>
<dbReference type="Proteomes" id="UP000477311">
    <property type="component" value="Unassembled WGS sequence"/>
</dbReference>
<dbReference type="InterPro" id="IPR013766">
    <property type="entry name" value="Thioredoxin_domain"/>
</dbReference>
<organism evidence="3 4">
    <name type="scientific">Limisphaera ngatamarikiensis</name>
    <dbReference type="NCBI Taxonomy" id="1324935"/>
    <lineage>
        <taxon>Bacteria</taxon>
        <taxon>Pseudomonadati</taxon>
        <taxon>Verrucomicrobiota</taxon>
        <taxon>Verrucomicrobiia</taxon>
        <taxon>Limisphaerales</taxon>
        <taxon>Limisphaeraceae</taxon>
        <taxon>Limisphaera</taxon>
    </lineage>
</organism>
<comment type="caution">
    <text evidence="3">The sequence shown here is derived from an EMBL/GenBank/DDBJ whole genome shotgun (WGS) entry which is preliminary data.</text>
</comment>
<evidence type="ECO:0000313" key="3">
    <source>
        <dbReference type="EMBL" id="NGO40230.1"/>
    </source>
</evidence>
<evidence type="ECO:0000256" key="1">
    <source>
        <dbReference type="SAM" id="SignalP"/>
    </source>
</evidence>
<dbReference type="PROSITE" id="PS51352">
    <property type="entry name" value="THIOREDOXIN_2"/>
    <property type="match status" value="1"/>
</dbReference>
<feature type="signal peptide" evidence="1">
    <location>
        <begin position="1"/>
        <end position="19"/>
    </location>
</feature>
<proteinExistence type="predicted"/>